<dbReference type="Pfam" id="PF13649">
    <property type="entry name" value="Methyltransf_25"/>
    <property type="match status" value="1"/>
</dbReference>
<dbReference type="Gene3D" id="3.40.50.150">
    <property type="entry name" value="Vaccinia Virus protein VP39"/>
    <property type="match status" value="1"/>
</dbReference>
<dbReference type="GO" id="GO:0032259">
    <property type="term" value="P:methylation"/>
    <property type="evidence" value="ECO:0007669"/>
    <property type="project" value="UniProtKB-KW"/>
</dbReference>
<dbReference type="SUPFAM" id="SSF53335">
    <property type="entry name" value="S-adenosyl-L-methionine-dependent methyltransferases"/>
    <property type="match status" value="1"/>
</dbReference>
<dbReference type="PANTHER" id="PTHR43861:SF1">
    <property type="entry name" value="TRANS-ACONITATE 2-METHYLTRANSFERASE"/>
    <property type="match status" value="1"/>
</dbReference>
<dbReference type="InterPro" id="IPR041698">
    <property type="entry name" value="Methyltransf_25"/>
</dbReference>
<dbReference type="EC" id="2.1.1.-" evidence="4"/>
<dbReference type="EMBL" id="JBHUKS010000026">
    <property type="protein sequence ID" value="MFD2472403.1"/>
    <property type="molecule type" value="Genomic_DNA"/>
</dbReference>
<evidence type="ECO:0000259" key="3">
    <source>
        <dbReference type="Pfam" id="PF13649"/>
    </source>
</evidence>
<keyword evidence="5" id="KW-1185">Reference proteome</keyword>
<dbReference type="CDD" id="cd02440">
    <property type="entry name" value="AdoMet_MTases"/>
    <property type="match status" value="1"/>
</dbReference>
<comment type="caution">
    <text evidence="4">The sequence shown here is derived from an EMBL/GenBank/DDBJ whole genome shotgun (WGS) entry which is preliminary data.</text>
</comment>
<accession>A0ABW5HGZ3</accession>
<evidence type="ECO:0000313" key="4">
    <source>
        <dbReference type="EMBL" id="MFD2472403.1"/>
    </source>
</evidence>
<proteinExistence type="predicted"/>
<reference evidence="5" key="1">
    <citation type="journal article" date="2019" name="Int. J. Syst. Evol. Microbiol.">
        <title>The Global Catalogue of Microorganisms (GCM) 10K type strain sequencing project: providing services to taxonomists for standard genome sequencing and annotation.</title>
        <authorList>
            <consortium name="The Broad Institute Genomics Platform"/>
            <consortium name="The Broad Institute Genome Sequencing Center for Infectious Disease"/>
            <person name="Wu L."/>
            <person name="Ma J."/>
        </authorList>
    </citation>
    <scope>NUCLEOTIDE SEQUENCE [LARGE SCALE GENOMIC DNA]</scope>
    <source>
        <strain evidence="5">CGMCC 4.7641</strain>
    </source>
</reference>
<dbReference type="InterPro" id="IPR029063">
    <property type="entry name" value="SAM-dependent_MTases_sf"/>
</dbReference>
<evidence type="ECO:0000256" key="1">
    <source>
        <dbReference type="ARBA" id="ARBA00022603"/>
    </source>
</evidence>
<protein>
    <submittedName>
        <fullName evidence="4">Class I SAM-dependent methyltransferase</fullName>
        <ecNumber evidence="4">2.1.1.-</ecNumber>
    </submittedName>
</protein>
<dbReference type="PANTHER" id="PTHR43861">
    <property type="entry name" value="TRANS-ACONITATE 2-METHYLTRANSFERASE-RELATED"/>
    <property type="match status" value="1"/>
</dbReference>
<evidence type="ECO:0000313" key="5">
    <source>
        <dbReference type="Proteomes" id="UP001597483"/>
    </source>
</evidence>
<dbReference type="Proteomes" id="UP001597483">
    <property type="component" value="Unassembled WGS sequence"/>
</dbReference>
<dbReference type="GO" id="GO:0008168">
    <property type="term" value="F:methyltransferase activity"/>
    <property type="evidence" value="ECO:0007669"/>
    <property type="project" value="UniProtKB-KW"/>
</dbReference>
<name>A0ABW5HGZ3_9PSEU</name>
<sequence>MDREATKAGLTRVFDRIADDFDRSGIEFHRPAGRRLADYAELRRGETVLDVGCGRGAVTFPAATSVGDEGRVAAIDLSAAMVDHVTADGRRLGLANISAQVMDGESPDFPPGTFDVILGGFSIVMFLNAEDALRRYPPLLRSPGRLALSAPVFREDGMPSAFPPQAGDAFRRLFRKLLEAGMPRDFVDPQASWFGTPDGLASTVRRAGFRSVRMDAEPVRITMRTGWDWVRWTFAQGARLFWERISDAERLQLGDDVAAELETLRGTDGKITFPVPVRYVCATV</sequence>
<feature type="domain" description="Methyltransferase" evidence="3">
    <location>
        <begin position="48"/>
        <end position="136"/>
    </location>
</feature>
<evidence type="ECO:0000256" key="2">
    <source>
        <dbReference type="ARBA" id="ARBA00022679"/>
    </source>
</evidence>
<keyword evidence="1 4" id="KW-0489">Methyltransferase</keyword>
<dbReference type="RefSeq" id="WP_378310051.1">
    <property type="nucleotide sequence ID" value="NZ_JBHUKS010000026.1"/>
</dbReference>
<keyword evidence="2 4" id="KW-0808">Transferase</keyword>
<gene>
    <name evidence="4" type="ORF">ACFSVL_33755</name>
</gene>
<organism evidence="4 5">
    <name type="scientific">Amycolatopsis silviterrae</name>
    <dbReference type="NCBI Taxonomy" id="1656914"/>
    <lineage>
        <taxon>Bacteria</taxon>
        <taxon>Bacillati</taxon>
        <taxon>Actinomycetota</taxon>
        <taxon>Actinomycetes</taxon>
        <taxon>Pseudonocardiales</taxon>
        <taxon>Pseudonocardiaceae</taxon>
        <taxon>Amycolatopsis</taxon>
    </lineage>
</organism>